<dbReference type="InterPro" id="IPR002885">
    <property type="entry name" value="PPR_rpt"/>
</dbReference>
<gene>
    <name evidence="3" type="ORF">PGLA2088_LOCUS18518</name>
</gene>
<evidence type="ECO:0000256" key="1">
    <source>
        <dbReference type="ARBA" id="ARBA00022737"/>
    </source>
</evidence>
<feature type="repeat" description="PPR" evidence="2">
    <location>
        <begin position="94"/>
        <end position="128"/>
    </location>
</feature>
<proteinExistence type="predicted"/>
<dbReference type="Pfam" id="PF01535">
    <property type="entry name" value="PPR"/>
    <property type="match status" value="1"/>
</dbReference>
<name>A0A813JF54_POLGL</name>
<dbReference type="NCBIfam" id="TIGR00756">
    <property type="entry name" value="PPR"/>
    <property type="match status" value="1"/>
</dbReference>
<dbReference type="PROSITE" id="PS51375">
    <property type="entry name" value="PPR"/>
    <property type="match status" value="1"/>
</dbReference>
<evidence type="ECO:0000313" key="4">
    <source>
        <dbReference type="Proteomes" id="UP000626109"/>
    </source>
</evidence>
<keyword evidence="1" id="KW-0677">Repeat</keyword>
<organism evidence="3 4">
    <name type="scientific">Polarella glacialis</name>
    <name type="common">Dinoflagellate</name>
    <dbReference type="NCBI Taxonomy" id="89957"/>
    <lineage>
        <taxon>Eukaryota</taxon>
        <taxon>Sar</taxon>
        <taxon>Alveolata</taxon>
        <taxon>Dinophyceae</taxon>
        <taxon>Suessiales</taxon>
        <taxon>Suessiaceae</taxon>
        <taxon>Polarella</taxon>
    </lineage>
</organism>
<feature type="non-terminal residue" evidence="3">
    <location>
        <position position="1"/>
    </location>
</feature>
<evidence type="ECO:0008006" key="5">
    <source>
        <dbReference type="Google" id="ProtNLM"/>
    </source>
</evidence>
<protein>
    <recommendedName>
        <fullName evidence="5">Pentatricopeptide repeat-containing protein</fullName>
    </recommendedName>
</protein>
<reference evidence="3" key="1">
    <citation type="submission" date="2021-02" db="EMBL/GenBank/DDBJ databases">
        <authorList>
            <person name="Dougan E. K."/>
            <person name="Rhodes N."/>
            <person name="Thang M."/>
            <person name="Chan C."/>
        </authorList>
    </citation>
    <scope>NUCLEOTIDE SEQUENCE</scope>
</reference>
<dbReference type="AlphaFoldDB" id="A0A813JF54"/>
<evidence type="ECO:0000313" key="3">
    <source>
        <dbReference type="EMBL" id="CAE8673401.1"/>
    </source>
</evidence>
<sequence>GGQADQALLLLDQMELFKLSPDSVSCGMAMHACERCGSWTEMLRLFGRFQIQRLNPGIAIHSSAMRACGASSMWEEVMTHLEGLKCGPQHAELDAGAYSAAISSCCLQQRWADGLELVGQMRSEGLQPDEFCYSSLIGAIQRRPPEPGG</sequence>
<dbReference type="InterPro" id="IPR011990">
    <property type="entry name" value="TPR-like_helical_dom_sf"/>
</dbReference>
<dbReference type="Gene3D" id="1.25.40.10">
    <property type="entry name" value="Tetratricopeptide repeat domain"/>
    <property type="match status" value="1"/>
</dbReference>
<accession>A0A813JF54</accession>
<dbReference type="PANTHER" id="PTHR47447">
    <property type="entry name" value="OS03G0856100 PROTEIN"/>
    <property type="match status" value="1"/>
</dbReference>
<feature type="non-terminal residue" evidence="3">
    <location>
        <position position="149"/>
    </location>
</feature>
<comment type="caution">
    <text evidence="3">The sequence shown here is derived from an EMBL/GenBank/DDBJ whole genome shotgun (WGS) entry which is preliminary data.</text>
</comment>
<dbReference type="Proteomes" id="UP000626109">
    <property type="component" value="Unassembled WGS sequence"/>
</dbReference>
<dbReference type="PANTHER" id="PTHR47447:SF17">
    <property type="entry name" value="OS12G0638900 PROTEIN"/>
    <property type="match status" value="1"/>
</dbReference>
<evidence type="ECO:0000256" key="2">
    <source>
        <dbReference type="PROSITE-ProRule" id="PRU00708"/>
    </source>
</evidence>
<dbReference type="EMBL" id="CAJNNW010024618">
    <property type="protein sequence ID" value="CAE8673401.1"/>
    <property type="molecule type" value="Genomic_DNA"/>
</dbReference>